<gene>
    <name evidence="2" type="ORF">B9L23_13200</name>
</gene>
<evidence type="ECO:0000259" key="1">
    <source>
        <dbReference type="Pfam" id="PF21747"/>
    </source>
</evidence>
<comment type="caution">
    <text evidence="2">The sequence shown here is derived from an EMBL/GenBank/DDBJ whole genome shotgun (WGS) entry which is preliminary data.</text>
</comment>
<protein>
    <recommendedName>
        <fullName evidence="1">YpoC-like domain-containing protein</fullName>
    </recommendedName>
</protein>
<feature type="domain" description="YpoC-like" evidence="1">
    <location>
        <begin position="83"/>
        <end position="194"/>
    </location>
</feature>
<dbReference type="Pfam" id="PF21747">
    <property type="entry name" value="YpoC"/>
    <property type="match status" value="1"/>
</dbReference>
<dbReference type="EMBL" id="NDYL01000002">
    <property type="protein sequence ID" value="OXB93353.1"/>
    <property type="molecule type" value="Genomic_DNA"/>
</dbReference>
<dbReference type="Proteomes" id="UP000198394">
    <property type="component" value="Unassembled WGS sequence"/>
</dbReference>
<evidence type="ECO:0000313" key="2">
    <source>
        <dbReference type="EMBL" id="OXB93353.1"/>
    </source>
</evidence>
<dbReference type="AlphaFoldDB" id="A0A226QLD4"/>
<dbReference type="InterPro" id="IPR048427">
    <property type="entry name" value="YpoC"/>
</dbReference>
<reference evidence="2 3" key="1">
    <citation type="submission" date="2017-04" db="EMBL/GenBank/DDBJ databases">
        <title>The genome sequence of Parageobacillus galactosidasius DSM 18751.</title>
        <authorList>
            <person name="Ramaloko W.T."/>
            <person name="Koen N."/>
            <person name="Polliack S."/>
            <person name="Aliyu H."/>
            <person name="Lebre P."/>
            <person name="Mohr T."/>
            <person name="Oswald F."/>
            <person name="Zwick M."/>
            <person name="Neumann A."/>
            <person name="Syldatk C."/>
            <person name="Cowan D."/>
            <person name="De Maayer P."/>
        </authorList>
    </citation>
    <scope>NUCLEOTIDE SEQUENCE [LARGE SCALE GENOMIC DNA]</scope>
    <source>
        <strain evidence="2 3">DSM 18751</strain>
    </source>
</reference>
<organism evidence="2 3">
    <name type="scientific">Parageobacillus galactosidasius</name>
    <dbReference type="NCBI Taxonomy" id="883812"/>
    <lineage>
        <taxon>Bacteria</taxon>
        <taxon>Bacillati</taxon>
        <taxon>Bacillota</taxon>
        <taxon>Bacilli</taxon>
        <taxon>Bacillales</taxon>
        <taxon>Anoxybacillaceae</taxon>
        <taxon>Parageobacillus</taxon>
    </lineage>
</organism>
<name>A0A226QLD4_9BACL</name>
<keyword evidence="3" id="KW-1185">Reference proteome</keyword>
<accession>A0A226QLD4</accession>
<evidence type="ECO:0000313" key="3">
    <source>
        <dbReference type="Proteomes" id="UP000198394"/>
    </source>
</evidence>
<proteinExistence type="predicted"/>
<sequence>MVKHSLRNVTFVRFLIYAGKEKSECAKGGQMMRIPNEFVHPLFFREGEVMKIKDEKSFPHMMKIVYFYYDMIEREPFPWSNIEQSIPAVLQLWNEEKEMLEGCFAKRDRRSARAPMIRGLSYLLSCLFWLNGRRVKNVRHWQEEIRALPLKPVNCPERLQFVFDRCDIYHSFIQLSELFEETAKLAYKQMAINKRMSR</sequence>